<evidence type="ECO:0000256" key="3">
    <source>
        <dbReference type="ARBA" id="ARBA00022475"/>
    </source>
</evidence>
<feature type="domain" description="ABC transmembrane type-1" evidence="8">
    <location>
        <begin position="15"/>
        <end position="291"/>
    </location>
</feature>
<keyword evidence="3" id="KW-1003">Cell membrane</keyword>
<reference evidence="9" key="1">
    <citation type="submission" date="2022-07" db="EMBL/GenBank/DDBJ databases">
        <title>Complete Genome Sequence of the Radioresistant Bacterium Deinococcus aetherius ST0316, Isolated from the Air Dust collected in Lower Stratosphere above Japan.</title>
        <authorList>
            <person name="Satoh K."/>
            <person name="Hagiwara K."/>
            <person name="Katsumata K."/>
            <person name="Kubo A."/>
            <person name="Yokobori S."/>
            <person name="Yamagishi A."/>
            <person name="Oono Y."/>
            <person name="Narumi I."/>
        </authorList>
    </citation>
    <scope>NUCLEOTIDE SEQUENCE</scope>
    <source>
        <strain evidence="9">ST0316</strain>
        <plasmid evidence="9">pDAETH-2</plasmid>
    </source>
</reference>
<feature type="transmembrane region" description="Helical" evidence="7">
    <location>
        <begin position="109"/>
        <end position="129"/>
    </location>
</feature>
<proteinExistence type="inferred from homology"/>
<name>A0ABN6RN64_9DEIO</name>
<dbReference type="Pfam" id="PF00528">
    <property type="entry name" value="BPD_transp_1"/>
    <property type="match status" value="1"/>
</dbReference>
<dbReference type="RefSeq" id="WP_264778467.1">
    <property type="nucleotide sequence ID" value="NZ_AP026562.1"/>
</dbReference>
<dbReference type="InterPro" id="IPR035906">
    <property type="entry name" value="MetI-like_sf"/>
</dbReference>
<keyword evidence="5 7" id="KW-1133">Transmembrane helix</keyword>
<keyword evidence="6 7" id="KW-0472">Membrane</keyword>
<keyword evidence="9" id="KW-0614">Plasmid</keyword>
<keyword evidence="2 7" id="KW-0813">Transport</keyword>
<dbReference type="SUPFAM" id="SSF161098">
    <property type="entry name" value="MetI-like"/>
    <property type="match status" value="1"/>
</dbReference>
<comment type="similarity">
    <text evidence="7">Belongs to the binding-protein-dependent transport system permease family.</text>
</comment>
<evidence type="ECO:0000256" key="4">
    <source>
        <dbReference type="ARBA" id="ARBA00022692"/>
    </source>
</evidence>
<feature type="transmembrane region" description="Helical" evidence="7">
    <location>
        <begin position="79"/>
        <end position="97"/>
    </location>
</feature>
<protein>
    <submittedName>
        <fullName evidence="9">Sugar ABC transporter permease</fullName>
    </submittedName>
</protein>
<dbReference type="Gene3D" id="1.10.3720.10">
    <property type="entry name" value="MetI-like"/>
    <property type="match status" value="1"/>
</dbReference>
<dbReference type="EMBL" id="AP026562">
    <property type="protein sequence ID" value="BDP44109.1"/>
    <property type="molecule type" value="Genomic_DNA"/>
</dbReference>
<organism evidence="9 10">
    <name type="scientific">Deinococcus aetherius</name>
    <dbReference type="NCBI Taxonomy" id="200252"/>
    <lineage>
        <taxon>Bacteria</taxon>
        <taxon>Thermotogati</taxon>
        <taxon>Deinococcota</taxon>
        <taxon>Deinococci</taxon>
        <taxon>Deinococcales</taxon>
        <taxon>Deinococcaceae</taxon>
        <taxon>Deinococcus</taxon>
    </lineage>
</organism>
<dbReference type="InterPro" id="IPR051393">
    <property type="entry name" value="ABC_transporter_permease"/>
</dbReference>
<keyword evidence="4 7" id="KW-0812">Transmembrane</keyword>
<gene>
    <name evidence="9" type="ORF">DAETH_40780</name>
</gene>
<dbReference type="InterPro" id="IPR000515">
    <property type="entry name" value="MetI-like"/>
</dbReference>
<dbReference type="PANTHER" id="PTHR30193">
    <property type="entry name" value="ABC TRANSPORTER PERMEASE PROTEIN"/>
    <property type="match status" value="1"/>
</dbReference>
<feature type="transmembrane region" description="Helical" evidence="7">
    <location>
        <begin position="270"/>
        <end position="292"/>
    </location>
</feature>
<dbReference type="PANTHER" id="PTHR30193:SF44">
    <property type="entry name" value="LACTOSE TRANSPORT SYSTEM PERMEASE PROTEIN LACF"/>
    <property type="match status" value="1"/>
</dbReference>
<feature type="transmembrane region" description="Helical" evidence="7">
    <location>
        <begin position="12"/>
        <end position="31"/>
    </location>
</feature>
<geneLocation type="plasmid" evidence="9 10">
    <name>pDAETH-2</name>
</geneLocation>
<evidence type="ECO:0000256" key="5">
    <source>
        <dbReference type="ARBA" id="ARBA00022989"/>
    </source>
</evidence>
<comment type="subcellular location">
    <subcellularLocation>
        <location evidence="1 7">Cell membrane</location>
        <topology evidence="1 7">Multi-pass membrane protein</topology>
    </subcellularLocation>
</comment>
<evidence type="ECO:0000313" key="9">
    <source>
        <dbReference type="EMBL" id="BDP44109.1"/>
    </source>
</evidence>
<dbReference type="SUPFAM" id="SSF160964">
    <property type="entry name" value="MalF N-terminal region-like"/>
    <property type="match status" value="1"/>
</dbReference>
<evidence type="ECO:0000313" key="10">
    <source>
        <dbReference type="Proteomes" id="UP001064971"/>
    </source>
</evidence>
<keyword evidence="10" id="KW-1185">Reference proteome</keyword>
<dbReference type="Proteomes" id="UP001064971">
    <property type="component" value="Plasmid pDAETH-2"/>
</dbReference>
<evidence type="ECO:0000256" key="1">
    <source>
        <dbReference type="ARBA" id="ARBA00004651"/>
    </source>
</evidence>
<dbReference type="PROSITE" id="PS50928">
    <property type="entry name" value="ABC_TM1"/>
    <property type="match status" value="1"/>
</dbReference>
<feature type="transmembrane region" description="Helical" evidence="7">
    <location>
        <begin position="161"/>
        <end position="185"/>
    </location>
</feature>
<evidence type="ECO:0000259" key="8">
    <source>
        <dbReference type="PROSITE" id="PS50928"/>
    </source>
</evidence>
<dbReference type="CDD" id="cd06261">
    <property type="entry name" value="TM_PBP2"/>
    <property type="match status" value="1"/>
</dbReference>
<accession>A0ABN6RN64</accession>
<evidence type="ECO:0000256" key="6">
    <source>
        <dbReference type="ARBA" id="ARBA00023136"/>
    </source>
</evidence>
<evidence type="ECO:0000256" key="2">
    <source>
        <dbReference type="ARBA" id="ARBA00022448"/>
    </source>
</evidence>
<feature type="transmembrane region" description="Helical" evidence="7">
    <location>
        <begin position="206"/>
        <end position="231"/>
    </location>
</feature>
<evidence type="ECO:0000256" key="7">
    <source>
        <dbReference type="RuleBase" id="RU363032"/>
    </source>
</evidence>
<sequence length="302" mass="33334">MLKVLRGAPVSYLFLLPALLLLVVFTLYPVLYGSYLGFTEYTAANFATRTPPKWIGLGNFHTLAGDELFHISVLNSVKYLLVVPALQIASLAVAVLVNRQLPGIAFFRAAYYVPVITSISLAAVMWDWIYNKDGVLNWLLKGLHLMSPGSNLSWLLDPNTAFWAIMLVTFWRGFGYYMVLYMAGLQNIPGELEEAARLDGASPWQSFWRITVPLMQPTILLCTLLSTLSAIRVLEEVLVFTNGTGGPLNSTYTALLYVYKKSFGGLDFNYGLASAAGLVVAAIALVLSVLNFRLFREGSVRA</sequence>